<evidence type="ECO:0000256" key="2">
    <source>
        <dbReference type="ARBA" id="ARBA00022723"/>
    </source>
</evidence>
<dbReference type="Proteomes" id="UP000700732">
    <property type="component" value="Unassembled WGS sequence"/>
</dbReference>
<evidence type="ECO:0000313" key="3">
    <source>
        <dbReference type="EMBL" id="MBC3792343.1"/>
    </source>
</evidence>
<evidence type="ECO:0000256" key="1">
    <source>
        <dbReference type="ARBA" id="ARBA00006964"/>
    </source>
</evidence>
<dbReference type="PANTHER" id="PTHR13799">
    <property type="entry name" value="NGG1 INTERACTING FACTOR 3"/>
    <property type="match status" value="1"/>
</dbReference>
<dbReference type="InterPro" id="IPR036069">
    <property type="entry name" value="DUF34/NIF3_sf"/>
</dbReference>
<proteinExistence type="inferred from homology"/>
<dbReference type="RefSeq" id="WP_186738122.1">
    <property type="nucleotide sequence ID" value="NZ_VFIA01000015.1"/>
</dbReference>
<dbReference type="SUPFAM" id="SSF102705">
    <property type="entry name" value="NIF3 (NGG1p interacting factor 3)-like"/>
    <property type="match status" value="1"/>
</dbReference>
<accession>A0ABR6W863</accession>
<keyword evidence="4" id="KW-1185">Reference proteome</keyword>
<keyword evidence="2" id="KW-0479">Metal-binding</keyword>
<dbReference type="EMBL" id="VFIA01000015">
    <property type="protein sequence ID" value="MBC3792343.1"/>
    <property type="molecule type" value="Genomic_DNA"/>
</dbReference>
<sequence length="249" mass="27360">MNDQAVLLSAITAFLGEKFSVDRYPEREQGGVYYPSKRPVRRLGLALEPFSGLAGWIAANRPDALWLHRPWKLDLNALPPDTGIIYHHLPFDEYLTMGYNPRLAERLQVTGPLEPLGYKQDTSETGAPLPQRPIGMLFDAPPKPVSGWIGQLESLFGGYDQVDPGRQTVVGRVAVVGAMNDRLVREAANAGAGLYLTGQYRPSAQEAVTERGIAVVALGHRRTEAWGLQALADLLREQWPDLEVIVAGP</sequence>
<name>A0ABR6W863_9BACT</name>
<reference evidence="3 4" key="1">
    <citation type="submission" date="2019-06" db="EMBL/GenBank/DDBJ databases">
        <title>Spirosoma utsteinense sp. nov. isolated from Antarctic ice-free soils.</title>
        <authorList>
            <person name="Tahon G."/>
        </authorList>
    </citation>
    <scope>NUCLEOTIDE SEQUENCE [LARGE SCALE GENOMIC DNA]</scope>
    <source>
        <strain evidence="3 4">LMG 31447</strain>
    </source>
</reference>
<evidence type="ECO:0000313" key="4">
    <source>
        <dbReference type="Proteomes" id="UP000700732"/>
    </source>
</evidence>
<comment type="similarity">
    <text evidence="1">Belongs to the GTP cyclohydrolase I type 2/NIF3 family.</text>
</comment>
<comment type="caution">
    <text evidence="3">The sequence shown here is derived from an EMBL/GenBank/DDBJ whole genome shotgun (WGS) entry which is preliminary data.</text>
</comment>
<dbReference type="Gene3D" id="3.40.1390.30">
    <property type="entry name" value="NIF3 (NGG1p interacting factor 3)-like"/>
    <property type="match status" value="2"/>
</dbReference>
<protein>
    <submittedName>
        <fullName evidence="3">NIF3 family GTP cyclohydrolase 1 type 2</fullName>
    </submittedName>
</protein>
<organism evidence="3 4">
    <name type="scientific">Spirosoma utsteinense</name>
    <dbReference type="NCBI Taxonomy" id="2585773"/>
    <lineage>
        <taxon>Bacteria</taxon>
        <taxon>Pseudomonadati</taxon>
        <taxon>Bacteroidota</taxon>
        <taxon>Cytophagia</taxon>
        <taxon>Cytophagales</taxon>
        <taxon>Cytophagaceae</taxon>
        <taxon>Spirosoma</taxon>
    </lineage>
</organism>
<gene>
    <name evidence="3" type="ORF">FH603_2855</name>
</gene>
<dbReference type="PANTHER" id="PTHR13799:SF14">
    <property type="entry name" value="GTP CYCLOHYDROLASE 1 TYPE 2 HOMOLOG"/>
    <property type="match status" value="1"/>
</dbReference>
<dbReference type="InterPro" id="IPR002678">
    <property type="entry name" value="DUF34/NIF3"/>
</dbReference>
<dbReference type="Pfam" id="PF01784">
    <property type="entry name" value="DUF34_NIF3"/>
    <property type="match status" value="1"/>
</dbReference>